<dbReference type="RefSeq" id="WP_094572779.1">
    <property type="nucleotide sequence ID" value="NZ_CP022743.1"/>
</dbReference>
<feature type="domain" description="Glycosyltransferase 2-like" evidence="1">
    <location>
        <begin position="7"/>
        <end position="133"/>
    </location>
</feature>
<name>A0A223P3X3_9SPHI</name>
<dbReference type="CDD" id="cd06433">
    <property type="entry name" value="GT_2_WfgS_like"/>
    <property type="match status" value="1"/>
</dbReference>
<protein>
    <submittedName>
        <fullName evidence="2">Glycosyltransferase</fullName>
    </submittedName>
</protein>
<dbReference type="Gene3D" id="3.90.550.10">
    <property type="entry name" value="Spore Coat Polysaccharide Biosynthesis Protein SpsA, Chain A"/>
    <property type="match status" value="1"/>
</dbReference>
<reference evidence="2 3" key="1">
    <citation type="submission" date="2017-08" db="EMBL/GenBank/DDBJ databases">
        <title>Complete genome sequence of Mucilaginibacter sp. strain BJC16-A31.</title>
        <authorList>
            <consortium name="Henan University of Science and Technology"/>
            <person name="You X."/>
        </authorList>
    </citation>
    <scope>NUCLEOTIDE SEQUENCE [LARGE SCALE GENOMIC DNA]</scope>
    <source>
        <strain evidence="2 3">BJC16-A31</strain>
    </source>
</reference>
<evidence type="ECO:0000313" key="2">
    <source>
        <dbReference type="EMBL" id="ASU36813.1"/>
    </source>
</evidence>
<keyword evidence="3" id="KW-1185">Reference proteome</keyword>
<dbReference type="InterPro" id="IPR001173">
    <property type="entry name" value="Glyco_trans_2-like"/>
</dbReference>
<gene>
    <name evidence="2" type="ORF">MuYL_4930</name>
</gene>
<keyword evidence="2" id="KW-0808">Transferase</keyword>
<dbReference type="GO" id="GO:0016758">
    <property type="term" value="F:hexosyltransferase activity"/>
    <property type="evidence" value="ECO:0007669"/>
    <property type="project" value="UniProtKB-ARBA"/>
</dbReference>
<dbReference type="AlphaFoldDB" id="A0A223P3X3"/>
<proteinExistence type="predicted"/>
<accession>A0A223P3X3</accession>
<dbReference type="SUPFAM" id="SSF53448">
    <property type="entry name" value="Nucleotide-diphospho-sugar transferases"/>
    <property type="match status" value="1"/>
</dbReference>
<evidence type="ECO:0000259" key="1">
    <source>
        <dbReference type="Pfam" id="PF00535"/>
    </source>
</evidence>
<evidence type="ECO:0000313" key="3">
    <source>
        <dbReference type="Proteomes" id="UP000215002"/>
    </source>
</evidence>
<dbReference type="PANTHER" id="PTHR22916:SF3">
    <property type="entry name" value="UDP-GLCNAC:BETAGAL BETA-1,3-N-ACETYLGLUCOSAMINYLTRANSFERASE-LIKE PROTEIN 1"/>
    <property type="match status" value="1"/>
</dbReference>
<dbReference type="EMBL" id="CP022743">
    <property type="protein sequence ID" value="ASU36813.1"/>
    <property type="molecule type" value="Genomic_DNA"/>
</dbReference>
<dbReference type="KEGG" id="muc:MuYL_4930"/>
<dbReference type="Pfam" id="PF00535">
    <property type="entry name" value="Glycos_transf_2"/>
    <property type="match status" value="1"/>
</dbReference>
<dbReference type="Proteomes" id="UP000215002">
    <property type="component" value="Chromosome"/>
</dbReference>
<dbReference type="OrthoDB" id="9788101at2"/>
<organism evidence="2 3">
    <name type="scientific">Mucilaginibacter xinganensis</name>
    <dbReference type="NCBI Taxonomy" id="1234841"/>
    <lineage>
        <taxon>Bacteria</taxon>
        <taxon>Pseudomonadati</taxon>
        <taxon>Bacteroidota</taxon>
        <taxon>Sphingobacteriia</taxon>
        <taxon>Sphingobacteriales</taxon>
        <taxon>Sphingobacteriaceae</taxon>
        <taxon>Mucilaginibacter</taxon>
    </lineage>
</organism>
<sequence length="248" mass="28291">MQDLKISLITVSFNAESTISYCIESILRQKYPNLEYIIIDGGSTDGTVRVIEKYKHHLSLFISEPDKGIYDAMNKGITLATGDVVGLLNADDFFADDTVLNAIADAFKKNDIDALYGDLNYINKAGRVIRKWRAGEFTSKSFNLGWMPPHPTLYCKRSLFEKLGLYSLNYGTAADYELMLRYLYINKLKSYYIKKVMINMKTGGKSNKNLNNRVKGLFFDLKAMRTNGILLPVLTLIIKPLRKIMQYF</sequence>
<dbReference type="PANTHER" id="PTHR22916">
    <property type="entry name" value="GLYCOSYLTRANSFERASE"/>
    <property type="match status" value="1"/>
</dbReference>
<dbReference type="InterPro" id="IPR029044">
    <property type="entry name" value="Nucleotide-diphossugar_trans"/>
</dbReference>